<accession>A0A015M2F9</accession>
<reference evidence="2 3" key="1">
    <citation type="submission" date="2014-02" db="EMBL/GenBank/DDBJ databases">
        <title>Single nucleus genome sequencing reveals high similarity among nuclei of an endomycorrhizal fungus.</title>
        <authorList>
            <person name="Lin K."/>
            <person name="Geurts R."/>
            <person name="Zhang Z."/>
            <person name="Limpens E."/>
            <person name="Saunders D.G."/>
            <person name="Mu D."/>
            <person name="Pang E."/>
            <person name="Cao H."/>
            <person name="Cha H."/>
            <person name="Lin T."/>
            <person name="Zhou Q."/>
            <person name="Shang Y."/>
            <person name="Li Y."/>
            <person name="Ivanov S."/>
            <person name="Sharma T."/>
            <person name="Velzen R.V."/>
            <person name="Ruijter N.D."/>
            <person name="Aanen D.K."/>
            <person name="Win J."/>
            <person name="Kamoun S."/>
            <person name="Bisseling T."/>
            <person name="Huang S."/>
        </authorList>
    </citation>
    <scope>NUCLEOTIDE SEQUENCE [LARGE SCALE GENOMIC DNA]</scope>
    <source>
        <strain evidence="3">DAOM197198w</strain>
    </source>
</reference>
<dbReference type="HOGENOM" id="CLU_1769119_0_0_1"/>
<protein>
    <recommendedName>
        <fullName evidence="1">HAT C-terminal dimerisation domain-containing protein</fullName>
    </recommendedName>
</protein>
<evidence type="ECO:0000313" key="3">
    <source>
        <dbReference type="Proteomes" id="UP000022910"/>
    </source>
</evidence>
<comment type="caution">
    <text evidence="2">The sequence shown here is derived from an EMBL/GenBank/DDBJ whole genome shotgun (WGS) entry which is preliminary data.</text>
</comment>
<name>A0A015M2F9_RHIIW</name>
<sequence>MAFEVAYNKFIAHIPNHPSRPLFNACQVFNPKYIYAGDLLRKNIRQYSVIKEFTNPSDDLLQEWGIYCGLENEFLGEIELDQYWLNKMTQLPILSNIALDYIWLPISSCSVERSFSMYNSLLDNDRQNLSKDSLKRLSMMYFNGRRI</sequence>
<gene>
    <name evidence="2" type="ORF">RirG_008390</name>
</gene>
<dbReference type="InterPro" id="IPR008906">
    <property type="entry name" value="HATC_C_dom"/>
</dbReference>
<dbReference type="InterPro" id="IPR012337">
    <property type="entry name" value="RNaseH-like_sf"/>
</dbReference>
<dbReference type="AlphaFoldDB" id="A0A015M2F9"/>
<keyword evidence="3" id="KW-1185">Reference proteome</keyword>
<dbReference type="SUPFAM" id="SSF53098">
    <property type="entry name" value="Ribonuclease H-like"/>
    <property type="match status" value="1"/>
</dbReference>
<dbReference type="OrthoDB" id="2406711at2759"/>
<proteinExistence type="predicted"/>
<dbReference type="Proteomes" id="UP000022910">
    <property type="component" value="Unassembled WGS sequence"/>
</dbReference>
<organism evidence="2 3">
    <name type="scientific">Rhizophagus irregularis (strain DAOM 197198w)</name>
    <name type="common">Glomus intraradices</name>
    <dbReference type="NCBI Taxonomy" id="1432141"/>
    <lineage>
        <taxon>Eukaryota</taxon>
        <taxon>Fungi</taxon>
        <taxon>Fungi incertae sedis</taxon>
        <taxon>Mucoromycota</taxon>
        <taxon>Glomeromycotina</taxon>
        <taxon>Glomeromycetes</taxon>
        <taxon>Glomerales</taxon>
        <taxon>Glomeraceae</taxon>
        <taxon>Rhizophagus</taxon>
    </lineage>
</organism>
<dbReference type="STRING" id="1432141.A0A015M2F9"/>
<dbReference type="EMBL" id="JEMT01005319">
    <property type="protein sequence ID" value="EXX79156.1"/>
    <property type="molecule type" value="Genomic_DNA"/>
</dbReference>
<dbReference type="GO" id="GO:0046983">
    <property type="term" value="F:protein dimerization activity"/>
    <property type="evidence" value="ECO:0007669"/>
    <property type="project" value="InterPro"/>
</dbReference>
<evidence type="ECO:0000313" key="2">
    <source>
        <dbReference type="EMBL" id="EXX79156.1"/>
    </source>
</evidence>
<feature type="domain" description="HAT C-terminal dimerisation" evidence="1">
    <location>
        <begin position="77"/>
        <end position="139"/>
    </location>
</feature>
<dbReference type="Pfam" id="PF05699">
    <property type="entry name" value="Dimer_Tnp_hAT"/>
    <property type="match status" value="1"/>
</dbReference>
<evidence type="ECO:0000259" key="1">
    <source>
        <dbReference type="Pfam" id="PF05699"/>
    </source>
</evidence>